<evidence type="ECO:0000256" key="1">
    <source>
        <dbReference type="SAM" id="Phobius"/>
    </source>
</evidence>
<evidence type="ECO:0000313" key="2">
    <source>
        <dbReference type="EMBL" id="GAA4312456.1"/>
    </source>
</evidence>
<gene>
    <name evidence="2" type="ORF">GCM10023143_22150</name>
</gene>
<keyword evidence="1" id="KW-0472">Membrane</keyword>
<feature type="transmembrane region" description="Helical" evidence="1">
    <location>
        <begin position="12"/>
        <end position="29"/>
    </location>
</feature>
<accession>A0ABP8FWS5</accession>
<feature type="transmembrane region" description="Helical" evidence="1">
    <location>
        <begin position="35"/>
        <end position="59"/>
    </location>
</feature>
<reference evidence="3" key="1">
    <citation type="journal article" date="2019" name="Int. J. Syst. Evol. Microbiol.">
        <title>The Global Catalogue of Microorganisms (GCM) 10K type strain sequencing project: providing services to taxonomists for standard genome sequencing and annotation.</title>
        <authorList>
            <consortium name="The Broad Institute Genomics Platform"/>
            <consortium name="The Broad Institute Genome Sequencing Center for Infectious Disease"/>
            <person name="Wu L."/>
            <person name="Ma J."/>
        </authorList>
    </citation>
    <scope>NUCLEOTIDE SEQUENCE [LARGE SCALE GENOMIC DNA]</scope>
    <source>
        <strain evidence="3">JCM 17664</strain>
    </source>
</reference>
<keyword evidence="3" id="KW-1185">Reference proteome</keyword>
<proteinExistence type="predicted"/>
<keyword evidence="1" id="KW-1133">Transmembrane helix</keyword>
<protein>
    <recommendedName>
        <fullName evidence="4">DUF2892 domain-containing protein</fullName>
    </recommendedName>
</protein>
<sequence length="65" mass="7297">MKERILYGWNIRRSLYFLVGVGIAVYAVLERQWLGAILGAYFAAMALFNFGCAAGNCSYTPGRRE</sequence>
<dbReference type="EMBL" id="BAABFN010000005">
    <property type="protein sequence ID" value="GAA4312456.1"/>
    <property type="molecule type" value="Genomic_DNA"/>
</dbReference>
<evidence type="ECO:0008006" key="4">
    <source>
        <dbReference type="Google" id="ProtNLM"/>
    </source>
</evidence>
<keyword evidence="1" id="KW-0812">Transmembrane</keyword>
<evidence type="ECO:0000313" key="3">
    <source>
        <dbReference type="Proteomes" id="UP001501207"/>
    </source>
</evidence>
<comment type="caution">
    <text evidence="2">The sequence shown here is derived from an EMBL/GenBank/DDBJ whole genome shotgun (WGS) entry which is preliminary data.</text>
</comment>
<dbReference type="Proteomes" id="UP001501207">
    <property type="component" value="Unassembled WGS sequence"/>
</dbReference>
<organism evidence="2 3">
    <name type="scientific">Compostibacter hankyongensis</name>
    <dbReference type="NCBI Taxonomy" id="1007089"/>
    <lineage>
        <taxon>Bacteria</taxon>
        <taxon>Pseudomonadati</taxon>
        <taxon>Bacteroidota</taxon>
        <taxon>Chitinophagia</taxon>
        <taxon>Chitinophagales</taxon>
        <taxon>Chitinophagaceae</taxon>
        <taxon>Compostibacter</taxon>
    </lineage>
</organism>
<dbReference type="RefSeq" id="WP_344979230.1">
    <property type="nucleotide sequence ID" value="NZ_BAABFN010000005.1"/>
</dbReference>
<name>A0ABP8FWS5_9BACT</name>